<dbReference type="GO" id="GO:0004222">
    <property type="term" value="F:metalloendopeptidase activity"/>
    <property type="evidence" value="ECO:0007669"/>
    <property type="project" value="InterPro"/>
</dbReference>
<dbReference type="InterPro" id="IPR001343">
    <property type="entry name" value="Hemolysn_Ca-bd"/>
</dbReference>
<dbReference type="InterPro" id="IPR006026">
    <property type="entry name" value="Peptidase_Metallo"/>
</dbReference>
<evidence type="ECO:0000256" key="2">
    <source>
        <dbReference type="ARBA" id="ARBA00004370"/>
    </source>
</evidence>
<keyword evidence="5" id="KW-0964">Secreted</keyword>
<keyword evidence="7" id="KW-0645">Protease</keyword>
<dbReference type="PROSITE" id="PS00330">
    <property type="entry name" value="HEMOLYSIN_CALCIUM"/>
    <property type="match status" value="4"/>
</dbReference>
<evidence type="ECO:0000256" key="3">
    <source>
        <dbReference type="ARBA" id="ARBA00004613"/>
    </source>
</evidence>
<evidence type="ECO:0000256" key="8">
    <source>
        <dbReference type="ARBA" id="ARBA00022723"/>
    </source>
</evidence>
<comment type="similarity">
    <text evidence="4">Belongs to the peptidase M10B family.</text>
</comment>
<dbReference type="InterPro" id="IPR001818">
    <property type="entry name" value="Pept_M10_metallopeptidase"/>
</dbReference>
<reference evidence="15 16" key="1">
    <citation type="submission" date="2016-02" db="EMBL/GenBank/DDBJ databases">
        <title>Complete Genome of H5569, the type strain of the newly described species Haematospirillium jordaniae.</title>
        <authorList>
            <person name="Nicholson A.C."/>
            <person name="Humrighouse B.W."/>
            <person name="Loparov V."/>
            <person name="McQuiston J.R."/>
        </authorList>
    </citation>
    <scope>NUCLEOTIDE SEQUENCE [LARGE SCALE GENOMIC DNA]</scope>
    <source>
        <strain evidence="15 16">H5569</strain>
        <plasmid evidence="16">Plasmid unnamed 2</plasmid>
    </source>
</reference>
<dbReference type="GO" id="GO:0008270">
    <property type="term" value="F:zinc ion binding"/>
    <property type="evidence" value="ECO:0007669"/>
    <property type="project" value="InterPro"/>
</dbReference>
<comment type="subcellular location">
    <subcellularLocation>
        <location evidence="2">Membrane</location>
    </subcellularLocation>
    <subcellularLocation>
        <location evidence="3">Secreted</location>
    </subcellularLocation>
</comment>
<comment type="cofactor">
    <cofactor evidence="1">
        <name>Ca(2+)</name>
        <dbReference type="ChEBI" id="CHEBI:29108"/>
    </cofactor>
</comment>
<dbReference type="Gene3D" id="3.40.390.10">
    <property type="entry name" value="Collagenase (Catalytic Domain)"/>
    <property type="match status" value="1"/>
</dbReference>
<protein>
    <submittedName>
        <fullName evidence="15">Uncharacterized protein</fullName>
    </submittedName>
</protein>
<dbReference type="EMBL" id="CP014527">
    <property type="protein sequence ID" value="AMW35901.1"/>
    <property type="molecule type" value="Genomic_DNA"/>
</dbReference>
<dbReference type="InterPro" id="IPR018511">
    <property type="entry name" value="Hemolysin-typ_Ca-bd_CS"/>
</dbReference>
<dbReference type="GO" id="GO:0031012">
    <property type="term" value="C:extracellular matrix"/>
    <property type="evidence" value="ECO:0007669"/>
    <property type="project" value="InterPro"/>
</dbReference>
<dbReference type="InterPro" id="IPR003995">
    <property type="entry name" value="RTX_toxin_determinant-A"/>
</dbReference>
<evidence type="ECO:0000256" key="11">
    <source>
        <dbReference type="ARBA" id="ARBA00022833"/>
    </source>
</evidence>
<evidence type="ECO:0000256" key="1">
    <source>
        <dbReference type="ARBA" id="ARBA00001913"/>
    </source>
</evidence>
<evidence type="ECO:0000256" key="9">
    <source>
        <dbReference type="ARBA" id="ARBA00022737"/>
    </source>
</evidence>
<evidence type="ECO:0000256" key="10">
    <source>
        <dbReference type="ARBA" id="ARBA00022801"/>
    </source>
</evidence>
<dbReference type="AlphaFoldDB" id="A0A145VRU8"/>
<dbReference type="SUPFAM" id="SSF55486">
    <property type="entry name" value="Metalloproteases ('zincins'), catalytic domain"/>
    <property type="match status" value="1"/>
</dbReference>
<dbReference type="RefSeq" id="WP_066137294.1">
    <property type="nucleotide sequence ID" value="NZ_CP014527.1"/>
</dbReference>
<dbReference type="InterPro" id="IPR024079">
    <property type="entry name" value="MetalloPept_cat_dom_sf"/>
</dbReference>
<keyword evidence="13" id="KW-0472">Membrane</keyword>
<sequence>MSAAVTRYNSASNVSASGQEAVDSLLHGKFWSSDGAPRKPLELTYSFVSPEYEHVTTHWQEGLALDPSFITDGLRSSIAGIFKQIEDFTRLSFTEKKGGGEPGRILIGASKTMDEAALLDAAAYAEFPDTNDIAGSVWFNPWYNTVRTDGSPGSQLHLTAMHEIGHTLGLKHTHDESEIDKDNFPVTQEYDSVAYSVMSYKPMIGGEDTGGFKSTPLTYMLNDMAALQYLYGKNMTTRTGDNRYDFAGKTYVYETIWDAGGNDTVSWSGRDTSANIDLTPGTLSFFGGVDTKSDPAAWDKDSGILGIAYDTHIENAEGGNGHDILRGNDGNNLLQGGRGNDLLEGRGGADHLTGGAGADVFVWRDIAHSGPETAERDTVHDFSPADHDRLDFSALDANTGMQGHQALTFSDQTPRPFSLWYKSDDTGLTVFADTSGDTREDFSVRLNGVTTLSAENLILDTARVTAIPPDNPVREDTIPHNEGVEGAVYKSNFATGPVTITLGMNEPTPVLVNGVQVAEIIDYNHLAGGAFDDHLTGNDLNNIFRSSGGHDTIDGQGGCDYMDYGEEQGHIVVTLADGGQSSVVRVNGTDKDTLKNIEAIIGGDGDDRITGNDGNNILLGNAGNDILKGGAGDDALHGGDGDDHLDGGPGNDFLAGGAGKDTVSYASYTDSLDVKLRGETWGTVSIGTGEKDYLHSIEIFVAGSGDDKLRVEQLTSTLSGGAGADTFSYNGSSTSGTIIGGWHQILDFNAAEGDRIDLSHLSQGLLVNHFSNTGPARNAIWAEPLGKDLFLRIEATGDDTPDFSILLQNTSSLSASDFTFS</sequence>
<geneLocation type="plasmid" evidence="15 16">
    <name>unnamed 2</name>
</geneLocation>
<keyword evidence="10" id="KW-0378">Hydrolase</keyword>
<dbReference type="OrthoDB" id="223957at2"/>
<evidence type="ECO:0000256" key="13">
    <source>
        <dbReference type="ARBA" id="ARBA00023136"/>
    </source>
</evidence>
<keyword evidence="16" id="KW-1185">Reference proteome</keyword>
<evidence type="ECO:0000256" key="5">
    <source>
        <dbReference type="ARBA" id="ARBA00022525"/>
    </source>
</evidence>
<dbReference type="Pfam" id="PF08548">
    <property type="entry name" value="Peptidase_M10_C"/>
    <property type="match status" value="1"/>
</dbReference>
<dbReference type="GO" id="GO:0006508">
    <property type="term" value="P:proteolysis"/>
    <property type="evidence" value="ECO:0007669"/>
    <property type="project" value="UniProtKB-KW"/>
</dbReference>
<proteinExistence type="inferred from homology"/>
<keyword evidence="12" id="KW-0843">Virulence</keyword>
<dbReference type="GO" id="GO:0005615">
    <property type="term" value="C:extracellular space"/>
    <property type="evidence" value="ECO:0007669"/>
    <property type="project" value="InterPro"/>
</dbReference>
<keyword evidence="15" id="KW-0614">Plasmid</keyword>
<dbReference type="InterPro" id="IPR050557">
    <property type="entry name" value="RTX_toxin/Mannuronan_C5-epim"/>
</dbReference>
<dbReference type="Proteomes" id="UP000076066">
    <property type="component" value="Plasmid unnamed 2"/>
</dbReference>
<dbReference type="KEGG" id="hjo:AY555_11080"/>
<dbReference type="SUPFAM" id="SSF51120">
    <property type="entry name" value="beta-Roll"/>
    <property type="match status" value="3"/>
</dbReference>
<feature type="compositionally biased region" description="Basic and acidic residues" evidence="14">
    <location>
        <begin position="634"/>
        <end position="646"/>
    </location>
</feature>
<dbReference type="SMART" id="SM00235">
    <property type="entry name" value="ZnMc"/>
    <property type="match status" value="1"/>
</dbReference>
<keyword evidence="8" id="KW-0479">Metal-binding</keyword>
<evidence type="ECO:0000313" key="16">
    <source>
        <dbReference type="Proteomes" id="UP000076066"/>
    </source>
</evidence>
<keyword evidence="9" id="KW-0677">Repeat</keyword>
<dbReference type="Gene3D" id="2.150.10.10">
    <property type="entry name" value="Serralysin-like metalloprotease, C-terminal"/>
    <property type="match status" value="4"/>
</dbReference>
<dbReference type="Pfam" id="PF00353">
    <property type="entry name" value="HemolysinCabind"/>
    <property type="match status" value="4"/>
</dbReference>
<dbReference type="PANTHER" id="PTHR38340:SF1">
    <property type="entry name" value="S-LAYER PROTEIN"/>
    <property type="match status" value="1"/>
</dbReference>
<accession>A0A145VRU8</accession>
<dbReference type="PRINTS" id="PR00313">
    <property type="entry name" value="CABNDNGRPT"/>
</dbReference>
<name>A0A145VRU8_9PROT</name>
<evidence type="ECO:0000256" key="4">
    <source>
        <dbReference type="ARBA" id="ARBA00009490"/>
    </source>
</evidence>
<evidence type="ECO:0000313" key="15">
    <source>
        <dbReference type="EMBL" id="AMW35901.1"/>
    </source>
</evidence>
<dbReference type="InterPro" id="IPR013858">
    <property type="entry name" value="Peptidase_M10B_C"/>
</dbReference>
<dbReference type="GO" id="GO:0016020">
    <property type="term" value="C:membrane"/>
    <property type="evidence" value="ECO:0007669"/>
    <property type="project" value="UniProtKB-SubCell"/>
</dbReference>
<keyword evidence="11" id="KW-0862">Zinc</keyword>
<dbReference type="Pfam" id="PF00413">
    <property type="entry name" value="Peptidase_M10"/>
    <property type="match status" value="1"/>
</dbReference>
<feature type="region of interest" description="Disordered" evidence="14">
    <location>
        <begin position="634"/>
        <end position="653"/>
    </location>
</feature>
<organism evidence="15 16">
    <name type="scientific">Haematospirillum jordaniae</name>
    <dbReference type="NCBI Taxonomy" id="1549855"/>
    <lineage>
        <taxon>Bacteria</taxon>
        <taxon>Pseudomonadati</taxon>
        <taxon>Pseudomonadota</taxon>
        <taxon>Alphaproteobacteria</taxon>
        <taxon>Rhodospirillales</taxon>
        <taxon>Novispirillaceae</taxon>
        <taxon>Haematospirillum</taxon>
    </lineage>
</organism>
<dbReference type="GeneID" id="53317686"/>
<evidence type="ECO:0000256" key="6">
    <source>
        <dbReference type="ARBA" id="ARBA00022656"/>
    </source>
</evidence>
<dbReference type="PANTHER" id="PTHR38340">
    <property type="entry name" value="S-LAYER PROTEIN"/>
    <property type="match status" value="1"/>
</dbReference>
<dbReference type="GO" id="GO:0005509">
    <property type="term" value="F:calcium ion binding"/>
    <property type="evidence" value="ECO:0007669"/>
    <property type="project" value="InterPro"/>
</dbReference>
<evidence type="ECO:0000256" key="12">
    <source>
        <dbReference type="ARBA" id="ARBA00023026"/>
    </source>
</evidence>
<gene>
    <name evidence="15" type="ORF">AY555_11080</name>
</gene>
<evidence type="ECO:0000256" key="7">
    <source>
        <dbReference type="ARBA" id="ARBA00022670"/>
    </source>
</evidence>
<keyword evidence="6" id="KW-0800">Toxin</keyword>
<dbReference type="InterPro" id="IPR011049">
    <property type="entry name" value="Serralysin-like_metalloprot_C"/>
</dbReference>
<dbReference type="PRINTS" id="PR01488">
    <property type="entry name" value="RTXTOXINA"/>
</dbReference>
<dbReference type="GO" id="GO:0090729">
    <property type="term" value="F:toxin activity"/>
    <property type="evidence" value="ECO:0007669"/>
    <property type="project" value="UniProtKB-KW"/>
</dbReference>
<evidence type="ECO:0000256" key="14">
    <source>
        <dbReference type="SAM" id="MobiDB-lite"/>
    </source>
</evidence>